<keyword evidence="2" id="KW-0472">Membrane</keyword>
<feature type="region of interest" description="Disordered" evidence="1">
    <location>
        <begin position="45"/>
        <end position="67"/>
    </location>
</feature>
<reference evidence="3" key="1">
    <citation type="submission" date="2022-01" db="EMBL/GenBank/DDBJ databases">
        <authorList>
            <person name="King R."/>
        </authorList>
    </citation>
    <scope>NUCLEOTIDE SEQUENCE</scope>
</reference>
<organism evidence="3 4">
    <name type="scientific">Chironomus riparius</name>
    <dbReference type="NCBI Taxonomy" id="315576"/>
    <lineage>
        <taxon>Eukaryota</taxon>
        <taxon>Metazoa</taxon>
        <taxon>Ecdysozoa</taxon>
        <taxon>Arthropoda</taxon>
        <taxon>Hexapoda</taxon>
        <taxon>Insecta</taxon>
        <taxon>Pterygota</taxon>
        <taxon>Neoptera</taxon>
        <taxon>Endopterygota</taxon>
        <taxon>Diptera</taxon>
        <taxon>Nematocera</taxon>
        <taxon>Chironomoidea</taxon>
        <taxon>Chironomidae</taxon>
        <taxon>Chironominae</taxon>
        <taxon>Chironomus</taxon>
    </lineage>
</organism>
<evidence type="ECO:0000256" key="1">
    <source>
        <dbReference type="SAM" id="MobiDB-lite"/>
    </source>
</evidence>
<dbReference type="Proteomes" id="UP001153620">
    <property type="component" value="Chromosome 4"/>
</dbReference>
<feature type="compositionally biased region" description="Polar residues" evidence="1">
    <location>
        <begin position="45"/>
        <end position="56"/>
    </location>
</feature>
<keyword evidence="4" id="KW-1185">Reference proteome</keyword>
<accession>A0A9N9WZ97</accession>
<name>A0A9N9WZ97_9DIPT</name>
<protein>
    <submittedName>
        <fullName evidence="3">Uncharacterized protein</fullName>
    </submittedName>
</protein>
<dbReference type="AlphaFoldDB" id="A0A9N9WZ97"/>
<evidence type="ECO:0000256" key="2">
    <source>
        <dbReference type="SAM" id="Phobius"/>
    </source>
</evidence>
<evidence type="ECO:0000313" key="3">
    <source>
        <dbReference type="EMBL" id="CAG9811936.1"/>
    </source>
</evidence>
<proteinExistence type="predicted"/>
<gene>
    <name evidence="3" type="ORF">CHIRRI_LOCUS14743</name>
</gene>
<dbReference type="EMBL" id="OU895880">
    <property type="protein sequence ID" value="CAG9811936.1"/>
    <property type="molecule type" value="Genomic_DNA"/>
</dbReference>
<feature type="transmembrane region" description="Helical" evidence="2">
    <location>
        <begin position="12"/>
        <end position="28"/>
    </location>
</feature>
<keyword evidence="2" id="KW-1133">Transmembrane helix</keyword>
<reference evidence="3" key="2">
    <citation type="submission" date="2022-10" db="EMBL/GenBank/DDBJ databases">
        <authorList>
            <consortium name="ENA_rothamsted_submissions"/>
            <consortium name="culmorum"/>
            <person name="King R."/>
        </authorList>
    </citation>
    <scope>NUCLEOTIDE SEQUENCE</scope>
</reference>
<keyword evidence="2" id="KW-0812">Transmembrane</keyword>
<sequence length="67" mass="7818">MRSEKEKFFREVIAYLFIIFLIIIPLILKIKHLLRNFNTNHSIDLENGSSSRSSELTLWVPENGGVE</sequence>
<evidence type="ECO:0000313" key="4">
    <source>
        <dbReference type="Proteomes" id="UP001153620"/>
    </source>
</evidence>